<dbReference type="Pfam" id="PF00486">
    <property type="entry name" value="Trans_reg_C"/>
    <property type="match status" value="1"/>
</dbReference>
<feature type="transmembrane region" description="Helical" evidence="7">
    <location>
        <begin position="132"/>
        <end position="151"/>
    </location>
</feature>
<dbReference type="Gene3D" id="1.25.40.10">
    <property type="entry name" value="Tetratricopeptide repeat domain"/>
    <property type="match status" value="1"/>
</dbReference>
<dbReference type="PROSITE" id="PS50005">
    <property type="entry name" value="TPR"/>
    <property type="match status" value="1"/>
</dbReference>
<dbReference type="PROSITE" id="PS51755">
    <property type="entry name" value="OMPR_PHOB"/>
    <property type="match status" value="1"/>
</dbReference>
<keyword evidence="7" id="KW-1133">Transmembrane helix</keyword>
<evidence type="ECO:0000256" key="3">
    <source>
        <dbReference type="ARBA" id="ARBA00023125"/>
    </source>
</evidence>
<dbReference type="InterPro" id="IPR011990">
    <property type="entry name" value="TPR-like_helical_dom_sf"/>
</dbReference>
<proteinExistence type="predicted"/>
<evidence type="ECO:0000256" key="2">
    <source>
        <dbReference type="ARBA" id="ARBA00022803"/>
    </source>
</evidence>
<evidence type="ECO:0000256" key="6">
    <source>
        <dbReference type="SAM" id="MobiDB-lite"/>
    </source>
</evidence>
<reference evidence="9 10" key="1">
    <citation type="submission" date="2019-06" db="EMBL/GenBank/DDBJ databases">
        <title>Draft genome of Aliikangiella marina GYP-15.</title>
        <authorList>
            <person name="Wang G."/>
        </authorList>
    </citation>
    <scope>NUCLEOTIDE SEQUENCE [LARGE SCALE GENOMIC DNA]</scope>
    <source>
        <strain evidence="9 10">GYP-15</strain>
    </source>
</reference>
<evidence type="ECO:0000256" key="4">
    <source>
        <dbReference type="PROSITE-ProRule" id="PRU00339"/>
    </source>
</evidence>
<evidence type="ECO:0000256" key="5">
    <source>
        <dbReference type="PROSITE-ProRule" id="PRU01091"/>
    </source>
</evidence>
<dbReference type="CDD" id="cd00383">
    <property type="entry name" value="trans_reg_C"/>
    <property type="match status" value="1"/>
</dbReference>
<sequence length="683" mass="76733">MQYVFGQFTLDLQSRRLMRDNQVISDDQKVIELLRLLCEAYPQAADKHRLIKKLWPEQVVSDWSLSRLISDTRQILGDTGKAQGLIQTIRGKGFRLNEVVTGSESIDTSPSTTQPASDPQPSQQPVTTSKRLFIGLGIVALLALGIGVSLIPGNPPPQKDLTTQKVQENIRVAVLPVYLEGTQAIDDWVKIGVMSLASEQLDKYSSISSIPVATVIGQLGNLMTETTPPPLDNTFYQETCEKLGCTHVIAIQYRLENKKPILGYQVLSSSGISKISEFMEADVIDTADMMLDHLASDLLPNETTRLSLQDTYSANKKANRDYAIGVHELFSGDLKSAKQYLEIAIEKVPDFFWAKAYLAEVDYRGGQLEAALNQINELKRPNLEPTRAYFLEHLLSNVLYSQGKLSESMDVTRQLIDSGIVNDNPLGLAKELMNMGTSLQAIGKLDEAESYLIKSLQNYQKAQFGEGEGKAIFNLANVYLTKDQKDKAIDYYQQAREIFKKYQMNGYALMAKHQIATTSLSSGRYQYAENELRLLLDEYRKIGDEEGELIAYYDLAVVSLEKQDFVEGANRIELLLKRLEQTSYDYLKQQSYRTAVKIALMLGDNEKAKALFAKVDGEWVDSRAAYALIPAHLILNRGEFKQALDKANEIKQKLANNWTDAHEEVLIQIEEAVKQNKIIPLNY</sequence>
<dbReference type="PANTHER" id="PTHR45641">
    <property type="entry name" value="TETRATRICOPEPTIDE REPEAT PROTEIN (AFU_ORTHOLOGUE AFUA_6G03870)"/>
    <property type="match status" value="1"/>
</dbReference>
<feature type="region of interest" description="Disordered" evidence="6">
    <location>
        <begin position="103"/>
        <end position="126"/>
    </location>
</feature>
<dbReference type="GO" id="GO:0000160">
    <property type="term" value="P:phosphorelay signal transduction system"/>
    <property type="evidence" value="ECO:0007669"/>
    <property type="project" value="InterPro"/>
</dbReference>
<keyword evidence="3 5" id="KW-0238">DNA-binding</keyword>
<protein>
    <submittedName>
        <fullName evidence="9">Tetratricopeptide repeat protein</fullName>
    </submittedName>
</protein>
<dbReference type="SUPFAM" id="SSF46894">
    <property type="entry name" value="C-terminal effector domain of the bipartite response regulators"/>
    <property type="match status" value="1"/>
</dbReference>
<feature type="domain" description="OmpR/PhoB-type" evidence="8">
    <location>
        <begin position="1"/>
        <end position="98"/>
    </location>
</feature>
<keyword evidence="1" id="KW-0677">Repeat</keyword>
<dbReference type="GO" id="GO:0003677">
    <property type="term" value="F:DNA binding"/>
    <property type="evidence" value="ECO:0007669"/>
    <property type="project" value="UniProtKB-UniRule"/>
</dbReference>
<dbReference type="AlphaFoldDB" id="A0A545TCJ8"/>
<evidence type="ECO:0000256" key="7">
    <source>
        <dbReference type="SAM" id="Phobius"/>
    </source>
</evidence>
<name>A0A545TCJ8_9GAMM</name>
<dbReference type="InterPro" id="IPR019734">
    <property type="entry name" value="TPR_rpt"/>
</dbReference>
<gene>
    <name evidence="9" type="ORF">FLL45_08270</name>
</gene>
<keyword evidence="7" id="KW-0812">Transmembrane</keyword>
<dbReference type="InterPro" id="IPR036388">
    <property type="entry name" value="WH-like_DNA-bd_sf"/>
</dbReference>
<dbReference type="InterPro" id="IPR001867">
    <property type="entry name" value="OmpR/PhoB-type_DNA-bd"/>
</dbReference>
<dbReference type="SMART" id="SM00028">
    <property type="entry name" value="TPR"/>
    <property type="match status" value="3"/>
</dbReference>
<dbReference type="Proteomes" id="UP000317839">
    <property type="component" value="Unassembled WGS sequence"/>
</dbReference>
<feature type="repeat" description="TPR" evidence="4">
    <location>
        <begin position="469"/>
        <end position="502"/>
    </location>
</feature>
<dbReference type="Gene3D" id="1.10.10.10">
    <property type="entry name" value="Winged helix-like DNA-binding domain superfamily/Winged helix DNA-binding domain"/>
    <property type="match status" value="1"/>
</dbReference>
<comment type="caution">
    <text evidence="9">The sequence shown here is derived from an EMBL/GenBank/DDBJ whole genome shotgun (WGS) entry which is preliminary data.</text>
</comment>
<accession>A0A545TCJ8</accession>
<feature type="compositionally biased region" description="Low complexity" evidence="6">
    <location>
        <begin position="107"/>
        <end position="125"/>
    </location>
</feature>
<evidence type="ECO:0000259" key="8">
    <source>
        <dbReference type="PROSITE" id="PS51755"/>
    </source>
</evidence>
<feature type="DNA-binding region" description="OmpR/PhoB-type" evidence="5">
    <location>
        <begin position="1"/>
        <end position="98"/>
    </location>
</feature>
<keyword evidence="2 4" id="KW-0802">TPR repeat</keyword>
<dbReference type="GO" id="GO:0006355">
    <property type="term" value="P:regulation of DNA-templated transcription"/>
    <property type="evidence" value="ECO:0007669"/>
    <property type="project" value="InterPro"/>
</dbReference>
<dbReference type="InterPro" id="IPR016032">
    <property type="entry name" value="Sig_transdc_resp-reg_C-effctor"/>
</dbReference>
<keyword evidence="10" id="KW-1185">Reference proteome</keyword>
<dbReference type="SUPFAM" id="SSF48452">
    <property type="entry name" value="TPR-like"/>
    <property type="match status" value="3"/>
</dbReference>
<evidence type="ECO:0000256" key="1">
    <source>
        <dbReference type="ARBA" id="ARBA00022737"/>
    </source>
</evidence>
<evidence type="ECO:0000313" key="9">
    <source>
        <dbReference type="EMBL" id="TQV74944.1"/>
    </source>
</evidence>
<dbReference type="Pfam" id="PF13424">
    <property type="entry name" value="TPR_12"/>
    <property type="match status" value="1"/>
</dbReference>
<dbReference type="EMBL" id="VIKR01000002">
    <property type="protein sequence ID" value="TQV74944.1"/>
    <property type="molecule type" value="Genomic_DNA"/>
</dbReference>
<evidence type="ECO:0000313" key="10">
    <source>
        <dbReference type="Proteomes" id="UP000317839"/>
    </source>
</evidence>
<dbReference type="SMART" id="SM00862">
    <property type="entry name" value="Trans_reg_C"/>
    <property type="match status" value="1"/>
</dbReference>
<keyword evidence="7" id="KW-0472">Membrane</keyword>
<organism evidence="9 10">
    <name type="scientific">Aliikangiella marina</name>
    <dbReference type="NCBI Taxonomy" id="1712262"/>
    <lineage>
        <taxon>Bacteria</taxon>
        <taxon>Pseudomonadati</taxon>
        <taxon>Pseudomonadota</taxon>
        <taxon>Gammaproteobacteria</taxon>
        <taxon>Oceanospirillales</taxon>
        <taxon>Pleioneaceae</taxon>
        <taxon>Aliikangiella</taxon>
    </lineage>
</organism>
<dbReference type="OrthoDB" id="9180348at2"/>